<dbReference type="OrthoDB" id="1919336at2759"/>
<reference evidence="6" key="1">
    <citation type="submission" date="2020-11" db="EMBL/GenBank/DDBJ databases">
        <authorList>
            <consortium name="DOE Joint Genome Institute"/>
            <person name="Ahrendt S."/>
            <person name="Riley R."/>
            <person name="Andreopoulos W."/>
            <person name="Labutti K."/>
            <person name="Pangilinan J."/>
            <person name="Ruiz-Duenas F.J."/>
            <person name="Barrasa J.M."/>
            <person name="Sanchez-Garcia M."/>
            <person name="Camarero S."/>
            <person name="Miyauchi S."/>
            <person name="Serrano A."/>
            <person name="Linde D."/>
            <person name="Babiker R."/>
            <person name="Drula E."/>
            <person name="Ayuso-Fernandez I."/>
            <person name="Pacheco R."/>
            <person name="Padilla G."/>
            <person name="Ferreira P."/>
            <person name="Barriuso J."/>
            <person name="Kellner H."/>
            <person name="Castanera R."/>
            <person name="Alfaro M."/>
            <person name="Ramirez L."/>
            <person name="Pisabarro A.G."/>
            <person name="Kuo A."/>
            <person name="Tritt A."/>
            <person name="Lipzen A."/>
            <person name="He G."/>
            <person name="Yan M."/>
            <person name="Ng V."/>
            <person name="Cullen D."/>
            <person name="Martin F."/>
            <person name="Rosso M.-N."/>
            <person name="Henrissat B."/>
            <person name="Hibbett D."/>
            <person name="Martinez A.T."/>
            <person name="Grigoriev I.V."/>
        </authorList>
    </citation>
    <scope>NUCLEOTIDE SEQUENCE</scope>
    <source>
        <strain evidence="6">AH 40177</strain>
    </source>
</reference>
<evidence type="ECO:0000256" key="3">
    <source>
        <dbReference type="PROSITE-ProRule" id="PRU00267"/>
    </source>
</evidence>
<dbReference type="GO" id="GO:0000978">
    <property type="term" value="F:RNA polymerase II cis-regulatory region sequence-specific DNA binding"/>
    <property type="evidence" value="ECO:0007669"/>
    <property type="project" value="TreeGrafter"/>
</dbReference>
<evidence type="ECO:0000256" key="2">
    <source>
        <dbReference type="ARBA" id="ARBA00023163"/>
    </source>
</evidence>
<dbReference type="GO" id="GO:0005634">
    <property type="term" value="C:nucleus"/>
    <property type="evidence" value="ECO:0007669"/>
    <property type="project" value="UniProtKB-UniRule"/>
</dbReference>
<dbReference type="AlphaFoldDB" id="A0A9P5PZV1"/>
<dbReference type="SMART" id="SM00398">
    <property type="entry name" value="HMG"/>
    <property type="match status" value="1"/>
</dbReference>
<evidence type="ECO:0000259" key="5">
    <source>
        <dbReference type="PROSITE" id="PS50118"/>
    </source>
</evidence>
<keyword evidence="7" id="KW-1185">Reference proteome</keyword>
<dbReference type="PROSITE" id="PS50118">
    <property type="entry name" value="HMG_BOX_2"/>
    <property type="match status" value="1"/>
</dbReference>
<dbReference type="Proteomes" id="UP000772434">
    <property type="component" value="Unassembled WGS sequence"/>
</dbReference>
<dbReference type="GO" id="GO:0001228">
    <property type="term" value="F:DNA-binding transcription activator activity, RNA polymerase II-specific"/>
    <property type="evidence" value="ECO:0007669"/>
    <property type="project" value="TreeGrafter"/>
</dbReference>
<protein>
    <recommendedName>
        <fullName evidence="5">HMG box domain-containing protein</fullName>
    </recommendedName>
</protein>
<feature type="region of interest" description="Disordered" evidence="4">
    <location>
        <begin position="65"/>
        <end position="95"/>
    </location>
</feature>
<comment type="caution">
    <text evidence="6">The sequence shown here is derived from an EMBL/GenBank/DDBJ whole genome shotgun (WGS) entry which is preliminary data.</text>
</comment>
<dbReference type="InterPro" id="IPR009071">
    <property type="entry name" value="HMG_box_dom"/>
</dbReference>
<name>A0A9P5PZV1_9AGAR</name>
<dbReference type="SUPFAM" id="SSF47095">
    <property type="entry name" value="HMG-box"/>
    <property type="match status" value="1"/>
</dbReference>
<feature type="DNA-binding region" description="HMG box" evidence="3">
    <location>
        <begin position="1"/>
        <end position="67"/>
    </location>
</feature>
<dbReference type="PANTHER" id="PTHR10270:SF161">
    <property type="entry name" value="SEX-DETERMINING REGION Y PROTEIN"/>
    <property type="match status" value="1"/>
</dbReference>
<keyword evidence="1 3" id="KW-0238">DNA-binding</keyword>
<dbReference type="EMBL" id="JADNRY010000024">
    <property type="protein sequence ID" value="KAF9072446.1"/>
    <property type="molecule type" value="Genomic_DNA"/>
</dbReference>
<keyword evidence="3" id="KW-0539">Nucleus</keyword>
<evidence type="ECO:0000313" key="7">
    <source>
        <dbReference type="Proteomes" id="UP000772434"/>
    </source>
</evidence>
<feature type="compositionally biased region" description="Polar residues" evidence="4">
    <location>
        <begin position="190"/>
        <end position="202"/>
    </location>
</feature>
<keyword evidence="2" id="KW-0804">Transcription</keyword>
<sequence>MNAFLIFARRRRPQVSFGQTGRLMSTGDVSKILAREWRSMPAPEKQFYLDCEKELKKKFQSQYPDYDYRRSSRRSKRPAAKTNGGEVHAFHCQGGSSAQDERIRCHNSLNNDYGMSETLAGYQNSEQESYGYPLRSSPSCLSLNHDEFYSNSDPEPIWSLPTSRGLNSPAPSISFGGDWHQYPHQPRRGPSSTASIESSQDGSCEFKPPTSAPLPKFDSHLSNLNAELVDPLPYLLTNWILNSSG</sequence>
<organism evidence="6 7">
    <name type="scientific">Rhodocollybia butyracea</name>
    <dbReference type="NCBI Taxonomy" id="206335"/>
    <lineage>
        <taxon>Eukaryota</taxon>
        <taxon>Fungi</taxon>
        <taxon>Dikarya</taxon>
        <taxon>Basidiomycota</taxon>
        <taxon>Agaricomycotina</taxon>
        <taxon>Agaricomycetes</taxon>
        <taxon>Agaricomycetidae</taxon>
        <taxon>Agaricales</taxon>
        <taxon>Marasmiineae</taxon>
        <taxon>Omphalotaceae</taxon>
        <taxon>Rhodocollybia</taxon>
    </lineage>
</organism>
<gene>
    <name evidence="6" type="ORF">BDP27DRAFT_414112</name>
</gene>
<dbReference type="Gene3D" id="1.10.30.10">
    <property type="entry name" value="High mobility group box domain"/>
    <property type="match status" value="1"/>
</dbReference>
<evidence type="ECO:0000256" key="1">
    <source>
        <dbReference type="ARBA" id="ARBA00023125"/>
    </source>
</evidence>
<proteinExistence type="predicted"/>
<dbReference type="InterPro" id="IPR050140">
    <property type="entry name" value="SRY-related_HMG-box_TF-like"/>
</dbReference>
<dbReference type="PANTHER" id="PTHR10270">
    <property type="entry name" value="SOX TRANSCRIPTION FACTOR"/>
    <property type="match status" value="1"/>
</dbReference>
<dbReference type="Pfam" id="PF00505">
    <property type="entry name" value="HMG_box"/>
    <property type="match status" value="1"/>
</dbReference>
<dbReference type="InterPro" id="IPR036910">
    <property type="entry name" value="HMG_box_dom_sf"/>
</dbReference>
<dbReference type="GO" id="GO:0030154">
    <property type="term" value="P:cell differentiation"/>
    <property type="evidence" value="ECO:0007669"/>
    <property type="project" value="TreeGrafter"/>
</dbReference>
<feature type="region of interest" description="Disordered" evidence="4">
    <location>
        <begin position="169"/>
        <end position="211"/>
    </location>
</feature>
<evidence type="ECO:0000313" key="6">
    <source>
        <dbReference type="EMBL" id="KAF9072446.1"/>
    </source>
</evidence>
<feature type="domain" description="HMG box" evidence="5">
    <location>
        <begin position="1"/>
        <end position="67"/>
    </location>
</feature>
<accession>A0A9P5PZV1</accession>
<evidence type="ECO:0000256" key="4">
    <source>
        <dbReference type="SAM" id="MobiDB-lite"/>
    </source>
</evidence>